<dbReference type="Gene3D" id="3.90.70.80">
    <property type="match status" value="1"/>
</dbReference>
<organism evidence="3">
    <name type="scientific">Spongospora subterranea</name>
    <dbReference type="NCBI Taxonomy" id="70186"/>
    <lineage>
        <taxon>Eukaryota</taxon>
        <taxon>Sar</taxon>
        <taxon>Rhizaria</taxon>
        <taxon>Endomyxa</taxon>
        <taxon>Phytomyxea</taxon>
        <taxon>Plasmodiophorida</taxon>
        <taxon>Plasmodiophoridae</taxon>
        <taxon>Spongospora</taxon>
    </lineage>
</organism>
<evidence type="ECO:0000259" key="2">
    <source>
        <dbReference type="PROSITE" id="PS50802"/>
    </source>
</evidence>
<dbReference type="AlphaFoldDB" id="A0A0H5R1B7"/>
<dbReference type="PROSITE" id="PS50802">
    <property type="entry name" value="OTU"/>
    <property type="match status" value="1"/>
</dbReference>
<sequence length="236" mass="26945">MNQARKTEDRHGNAGKLKSQMPNECKDLTVRTKKKEDNKLQRENRNGLHPTCVMEIYSKTYIFKDVLGIGNCALEAIRTTGLIPNTSVQRLRTDICQYAGNPQQGRTIAQAILNYAGSLPNQDDLSLDVYLDIMQRDCQWAGLFELTIASFMLKINIIIISHSTKPFSTNIRKWIDNSFPKLRDTSEWNTTIHLLHHKQGNPLTPMEHTSLNHYATLFPVNMDGRNSNLNTLMTEE</sequence>
<evidence type="ECO:0000256" key="1">
    <source>
        <dbReference type="SAM" id="MobiDB-lite"/>
    </source>
</evidence>
<feature type="region of interest" description="Disordered" evidence="1">
    <location>
        <begin position="1"/>
        <end position="25"/>
    </location>
</feature>
<dbReference type="InterPro" id="IPR003323">
    <property type="entry name" value="OTU_dom"/>
</dbReference>
<name>A0A0H5R1B7_9EUKA</name>
<proteinExistence type="predicted"/>
<accession>A0A0H5R1B7</accession>
<feature type="domain" description="OTU" evidence="2">
    <location>
        <begin position="61"/>
        <end position="220"/>
    </location>
</feature>
<protein>
    <recommendedName>
        <fullName evidence="2">OTU domain-containing protein</fullName>
    </recommendedName>
</protein>
<dbReference type="CDD" id="cd22744">
    <property type="entry name" value="OTU"/>
    <property type="match status" value="1"/>
</dbReference>
<dbReference type="EMBL" id="HACM01007314">
    <property type="protein sequence ID" value="CRZ07756.1"/>
    <property type="molecule type" value="Transcribed_RNA"/>
</dbReference>
<reference evidence="3" key="1">
    <citation type="submission" date="2015-04" db="EMBL/GenBank/DDBJ databases">
        <title>The genome sequence of the plant pathogenic Rhizarian Plasmodiophora brassicae reveals insights in its biotrophic life cycle and the origin of chitin synthesis.</title>
        <authorList>
            <person name="Schwelm A."/>
            <person name="Fogelqvist J."/>
            <person name="Knaust A."/>
            <person name="Julke S."/>
            <person name="Lilja T."/>
            <person name="Dhandapani V."/>
            <person name="Bonilla-Rosso G."/>
            <person name="Karlsson M."/>
            <person name="Shevchenko A."/>
            <person name="Choi S.R."/>
            <person name="Kim H.G."/>
            <person name="Park J.Y."/>
            <person name="Lim Y.P."/>
            <person name="Ludwig-Muller J."/>
            <person name="Dixelius C."/>
        </authorList>
    </citation>
    <scope>NUCLEOTIDE SEQUENCE</scope>
    <source>
        <tissue evidence="3">Potato root galls</tissue>
    </source>
</reference>
<feature type="compositionally biased region" description="Basic and acidic residues" evidence="1">
    <location>
        <begin position="1"/>
        <end position="12"/>
    </location>
</feature>
<evidence type="ECO:0000313" key="3">
    <source>
        <dbReference type="EMBL" id="CRZ07756.1"/>
    </source>
</evidence>